<dbReference type="Proteomes" id="UP000241592">
    <property type="component" value="Segment"/>
</dbReference>
<proteinExistence type="predicted"/>
<sequence length="121" mass="13518">MADAVFPAALAKAQDSKYFAVEQEDNAIKGETDGGYINARPRHTRRPRKTFTTGWTDISHAVYLSAQAFYDAVGTWKVFTWVDPTTGVTYRCRFDKPPKWSYAGMGVAKIWTCTGVSLKEA</sequence>
<reference evidence="1 2" key="1">
    <citation type="submission" date="2017-09" db="EMBL/GenBank/DDBJ databases">
        <authorList>
            <person name="Ehlers B."/>
            <person name="Leendertz F.H."/>
        </authorList>
    </citation>
    <scope>NUCLEOTIDE SEQUENCE [LARGE SCALE GENOMIC DNA]</scope>
</reference>
<evidence type="ECO:0000313" key="1">
    <source>
        <dbReference type="EMBL" id="ATW57960.1"/>
    </source>
</evidence>
<evidence type="ECO:0000313" key="2">
    <source>
        <dbReference type="Proteomes" id="UP000241592"/>
    </source>
</evidence>
<keyword evidence="2" id="KW-1185">Reference proteome</keyword>
<name>A0A2H4P7E8_9CAUD</name>
<protein>
    <submittedName>
        <fullName evidence="1">Uncharacterized protein</fullName>
    </submittedName>
</protein>
<organism evidence="1 2">
    <name type="scientific">Pseudomonas phage nickie</name>
    <dbReference type="NCBI Taxonomy" id="2048977"/>
    <lineage>
        <taxon>Viruses</taxon>
        <taxon>Duplodnaviria</taxon>
        <taxon>Heunggongvirae</taxon>
        <taxon>Uroviricota</taxon>
        <taxon>Caudoviricetes</taxon>
        <taxon>Nickievirus</taxon>
        <taxon>Nickievirus nickie</taxon>
    </lineage>
</organism>
<dbReference type="EMBL" id="MG018927">
    <property type="protein sequence ID" value="ATW57960.1"/>
    <property type="molecule type" value="Genomic_DNA"/>
</dbReference>
<accession>A0A2H4P7E8</accession>
<gene>
    <name evidence="1" type="ORF">CNR34_00027</name>
</gene>